<dbReference type="GO" id="GO:0016787">
    <property type="term" value="F:hydrolase activity"/>
    <property type="evidence" value="ECO:0007669"/>
    <property type="project" value="UniProtKB-KW"/>
</dbReference>
<evidence type="ECO:0000313" key="9">
    <source>
        <dbReference type="EMBL" id="KGF46502.1"/>
    </source>
</evidence>
<dbReference type="PANTHER" id="PTHR14969:SF62">
    <property type="entry name" value="DECAPRENYLPHOSPHORYL-5-PHOSPHORIBOSE PHOSPHATASE RV3807C-RELATED"/>
    <property type="match status" value="1"/>
</dbReference>
<sequence length="198" mass="22053">MEALLSIDHQLLWWIHYHLVNPLVTNFVVLFTKLINSVLFWGILILVGLVCKRTRMATIVILLAAAVALAVGDGILKHIAQRTRPIFTGADVAPIVPLPKATSFSFPSGHSIVTAAMAAVAYMYHRKWGILAGIFALVVGFSRVYAFVHYPSDVVVGLLLGAIMGVIVYRLFRRYESWSVIQKIEHVTLLPFSKKKKE</sequence>
<reference evidence="9 10" key="1">
    <citation type="submission" date="2014-07" db="EMBL/GenBank/DDBJ databases">
        <authorList>
            <person name="McCorrison J."/>
            <person name="Sanka R."/>
            <person name="Torralba M."/>
            <person name="Gillis M."/>
            <person name="Haft D.H."/>
            <person name="Methe B."/>
            <person name="Sutton G."/>
            <person name="Nelson K.E."/>
        </authorList>
    </citation>
    <scope>NUCLEOTIDE SEQUENCE [LARGE SCALE GENOMIC DNA]</scope>
    <source>
        <strain evidence="9 10">DNF00314</strain>
    </source>
</reference>
<dbReference type="InterPro" id="IPR036938">
    <property type="entry name" value="PAP2/HPO_sf"/>
</dbReference>
<feature type="transmembrane region" description="Helical" evidence="7">
    <location>
        <begin position="154"/>
        <end position="172"/>
    </location>
</feature>
<keyword evidence="3 7" id="KW-0812">Transmembrane</keyword>
<dbReference type="RefSeq" id="WP_038153124.1">
    <property type="nucleotide sequence ID" value="NZ_JRNT01000037.1"/>
</dbReference>
<proteinExistence type="predicted"/>
<evidence type="ECO:0000259" key="8">
    <source>
        <dbReference type="SMART" id="SM00014"/>
    </source>
</evidence>
<dbReference type="GO" id="GO:0005886">
    <property type="term" value="C:plasma membrane"/>
    <property type="evidence" value="ECO:0007669"/>
    <property type="project" value="UniProtKB-SubCell"/>
</dbReference>
<dbReference type="Proteomes" id="UP000029628">
    <property type="component" value="Unassembled WGS sequence"/>
</dbReference>
<dbReference type="EMBL" id="JRNT01000037">
    <property type="protein sequence ID" value="KGF46502.1"/>
    <property type="molecule type" value="Genomic_DNA"/>
</dbReference>
<dbReference type="AlphaFoldDB" id="A0A096BUT0"/>
<feature type="transmembrane region" description="Helical" evidence="7">
    <location>
        <begin position="27"/>
        <end position="50"/>
    </location>
</feature>
<evidence type="ECO:0000256" key="7">
    <source>
        <dbReference type="SAM" id="Phobius"/>
    </source>
</evidence>
<comment type="caution">
    <text evidence="9">The sequence shown here is derived from an EMBL/GenBank/DDBJ whole genome shotgun (WGS) entry which is preliminary data.</text>
</comment>
<evidence type="ECO:0000256" key="5">
    <source>
        <dbReference type="ARBA" id="ARBA00022989"/>
    </source>
</evidence>
<dbReference type="PANTHER" id="PTHR14969">
    <property type="entry name" value="SPHINGOSINE-1-PHOSPHATE PHOSPHOHYDROLASE"/>
    <property type="match status" value="1"/>
</dbReference>
<feature type="transmembrane region" description="Helical" evidence="7">
    <location>
        <begin position="104"/>
        <end position="123"/>
    </location>
</feature>
<feature type="transmembrane region" description="Helical" evidence="7">
    <location>
        <begin position="130"/>
        <end position="148"/>
    </location>
</feature>
<evidence type="ECO:0000256" key="2">
    <source>
        <dbReference type="ARBA" id="ARBA00022475"/>
    </source>
</evidence>
<dbReference type="Gene3D" id="1.20.144.10">
    <property type="entry name" value="Phosphatidic acid phosphatase type 2/haloperoxidase"/>
    <property type="match status" value="1"/>
</dbReference>
<keyword evidence="6 7" id="KW-0472">Membrane</keyword>
<keyword evidence="5 7" id="KW-1133">Transmembrane helix</keyword>
<dbReference type="InterPro" id="IPR000326">
    <property type="entry name" value="PAP2/HPO"/>
</dbReference>
<keyword evidence="4" id="KW-0378">Hydrolase</keyword>
<keyword evidence="2" id="KW-1003">Cell membrane</keyword>
<evidence type="ECO:0000256" key="3">
    <source>
        <dbReference type="ARBA" id="ARBA00022692"/>
    </source>
</evidence>
<feature type="domain" description="Phosphatidic acid phosphatase type 2/haloperoxidase" evidence="8">
    <location>
        <begin position="57"/>
        <end position="169"/>
    </location>
</feature>
<dbReference type="Pfam" id="PF01569">
    <property type="entry name" value="PAP2"/>
    <property type="match status" value="1"/>
</dbReference>
<dbReference type="SUPFAM" id="SSF48317">
    <property type="entry name" value="Acid phosphatase/Vanadium-dependent haloperoxidase"/>
    <property type="match status" value="1"/>
</dbReference>
<dbReference type="SMART" id="SM00014">
    <property type="entry name" value="acidPPc"/>
    <property type="match status" value="1"/>
</dbReference>
<gene>
    <name evidence="9" type="ORF">HMPREF0872_07985</name>
</gene>
<evidence type="ECO:0000313" key="10">
    <source>
        <dbReference type="Proteomes" id="UP000029628"/>
    </source>
</evidence>
<accession>A0A096BUT0</accession>
<dbReference type="eggNOG" id="COG0671">
    <property type="taxonomic scope" value="Bacteria"/>
</dbReference>
<evidence type="ECO:0000256" key="4">
    <source>
        <dbReference type="ARBA" id="ARBA00022801"/>
    </source>
</evidence>
<protein>
    <recommendedName>
        <fullName evidence="8">Phosphatidic acid phosphatase type 2/haloperoxidase domain-containing protein</fullName>
    </recommendedName>
</protein>
<evidence type="ECO:0000256" key="6">
    <source>
        <dbReference type="ARBA" id="ARBA00023136"/>
    </source>
</evidence>
<name>A0A096BUT0_9FIRM</name>
<keyword evidence="10" id="KW-1185">Reference proteome</keyword>
<feature type="transmembrane region" description="Helical" evidence="7">
    <location>
        <begin position="57"/>
        <end position="76"/>
    </location>
</feature>
<comment type="subcellular location">
    <subcellularLocation>
        <location evidence="1">Cell membrane</location>
        <topology evidence="1">Multi-pass membrane protein</topology>
    </subcellularLocation>
</comment>
<evidence type="ECO:0000256" key="1">
    <source>
        <dbReference type="ARBA" id="ARBA00004651"/>
    </source>
</evidence>
<organism evidence="9 10">
    <name type="scientific">Veillonella montpellierensis DNF00314</name>
    <dbReference type="NCBI Taxonomy" id="1401067"/>
    <lineage>
        <taxon>Bacteria</taxon>
        <taxon>Bacillati</taxon>
        <taxon>Bacillota</taxon>
        <taxon>Negativicutes</taxon>
        <taxon>Veillonellales</taxon>
        <taxon>Veillonellaceae</taxon>
        <taxon>Veillonella</taxon>
    </lineage>
</organism>